<name>A0A6J6EEM4_9ZZZZ</name>
<dbReference type="AlphaFoldDB" id="A0A6J6EEM4"/>
<gene>
    <name evidence="1" type="ORF">UFOPK1722_00556</name>
</gene>
<evidence type="ECO:0000313" key="1">
    <source>
        <dbReference type="EMBL" id="CAB4573705.1"/>
    </source>
</evidence>
<protein>
    <submittedName>
        <fullName evidence="1">Unannotated protein</fullName>
    </submittedName>
</protein>
<reference evidence="1" key="1">
    <citation type="submission" date="2020-05" db="EMBL/GenBank/DDBJ databases">
        <authorList>
            <person name="Chiriac C."/>
            <person name="Salcher M."/>
            <person name="Ghai R."/>
            <person name="Kavagutti S V."/>
        </authorList>
    </citation>
    <scope>NUCLEOTIDE SEQUENCE</scope>
</reference>
<dbReference type="EMBL" id="CAEZTS010000035">
    <property type="protein sequence ID" value="CAB4573705.1"/>
    <property type="molecule type" value="Genomic_DNA"/>
</dbReference>
<proteinExistence type="predicted"/>
<accession>A0A6J6EEM4</accession>
<organism evidence="1">
    <name type="scientific">freshwater metagenome</name>
    <dbReference type="NCBI Taxonomy" id="449393"/>
    <lineage>
        <taxon>unclassified sequences</taxon>
        <taxon>metagenomes</taxon>
        <taxon>ecological metagenomes</taxon>
    </lineage>
</organism>
<sequence>MTDGAVQLTVTDASAATAEIVATADDVVRGRAVTVAYVPRPAVFVLAAIR</sequence>